<organism evidence="7 8">
    <name type="scientific">Gigaspora rosea</name>
    <dbReference type="NCBI Taxonomy" id="44941"/>
    <lineage>
        <taxon>Eukaryota</taxon>
        <taxon>Fungi</taxon>
        <taxon>Fungi incertae sedis</taxon>
        <taxon>Mucoromycota</taxon>
        <taxon>Glomeromycotina</taxon>
        <taxon>Glomeromycetes</taxon>
        <taxon>Diversisporales</taxon>
        <taxon>Gigasporaceae</taxon>
        <taxon>Gigaspora</taxon>
    </lineage>
</organism>
<comment type="caution">
    <text evidence="7">The sequence shown here is derived from an EMBL/GenBank/DDBJ whole genome shotgun (WGS) entry which is preliminary data.</text>
</comment>
<feature type="compositionally biased region" description="Polar residues" evidence="3">
    <location>
        <begin position="1"/>
        <end position="30"/>
    </location>
</feature>
<sequence>MSLKVPSSRQQRLSGETRNGDTVNINNSQDIARKRQLEKDERIRKKVEHDLTRTNKLYGKKTLDKIPKTAGSVGSLRPSPAITLLESATVMDAARFMAVSRATAVLVVDESEKLLGIVTDKDLAFRVCAEGLNPNATSLAEIMTRDPDCVTTSSNASDALNRMVSGGYRHLPLLDDADEIIGLLDITECLFHALARLEKAHASTRQLFAVLDDVSDINALNKADFSTMASLIKQHLCFPRLSSIMDPSKTPPEVSIKTNVRDAARIMKEHHQTAVLVVDDSNSNNHKTVGIFTTKDIVLRIYGQSVEPYNTSTVRIMTPCPDMVTTDTTILQALRQMQDERYQHLPVLNGKKIIVGMVDILQLTYSTLNTLRTLNGQQVESGPVWNKFWNTLSTEDPKSEGSSDPMNETFLSSNTIDRPIIKQRPNSTILTPPSSDTLYSSRRESRIFSKLDDGHYIYKCKLEGSDSSHRFTSDTQNFTKLNKLIRSKMNIPVDADITISYIDEENDKIMLASDEDMTIAMDVAKGQKSPLIRLCVEVKSSELKDNISRVIESDNIPSITQPTQSPQFTLSESATAVTIGSFLSIGVAIGVGVMWAARSK</sequence>
<dbReference type="InterPro" id="IPR000644">
    <property type="entry name" value="CBS_dom"/>
</dbReference>
<feature type="domain" description="PB1" evidence="6">
    <location>
        <begin position="455"/>
        <end position="538"/>
    </location>
</feature>
<dbReference type="SUPFAM" id="SSF54277">
    <property type="entry name" value="CAD &amp; PB1 domains"/>
    <property type="match status" value="1"/>
</dbReference>
<dbReference type="PANTHER" id="PTHR48108:SF26">
    <property type="entry name" value="CBS DOMAIN-CONTAINING PROTEIN DDB_G0289609"/>
    <property type="match status" value="1"/>
</dbReference>
<keyword evidence="1" id="KW-0677">Repeat</keyword>
<evidence type="ECO:0000256" key="3">
    <source>
        <dbReference type="SAM" id="MobiDB-lite"/>
    </source>
</evidence>
<proteinExistence type="predicted"/>
<name>A0A397UQ85_9GLOM</name>
<keyword evidence="4" id="KW-0472">Membrane</keyword>
<dbReference type="Proteomes" id="UP000266673">
    <property type="component" value="Unassembled WGS sequence"/>
</dbReference>
<reference evidence="7 8" key="1">
    <citation type="submission" date="2018-06" db="EMBL/GenBank/DDBJ databases">
        <title>Comparative genomics reveals the genomic features of Rhizophagus irregularis, R. cerebriforme, R. diaphanum and Gigaspora rosea, and their symbiotic lifestyle signature.</title>
        <authorList>
            <person name="Morin E."/>
            <person name="San Clemente H."/>
            <person name="Chen E.C.H."/>
            <person name="De La Providencia I."/>
            <person name="Hainaut M."/>
            <person name="Kuo A."/>
            <person name="Kohler A."/>
            <person name="Murat C."/>
            <person name="Tang N."/>
            <person name="Roy S."/>
            <person name="Loubradou J."/>
            <person name="Henrissat B."/>
            <person name="Grigoriev I.V."/>
            <person name="Corradi N."/>
            <person name="Roux C."/>
            <person name="Martin F.M."/>
        </authorList>
    </citation>
    <scope>NUCLEOTIDE SEQUENCE [LARGE SCALE GENOMIC DNA]</scope>
    <source>
        <strain evidence="7 8">DAOM 194757</strain>
    </source>
</reference>
<accession>A0A397UQ85</accession>
<dbReference type="PANTHER" id="PTHR48108">
    <property type="entry name" value="CBS DOMAIN-CONTAINING PROTEIN CBSX2, CHLOROPLASTIC"/>
    <property type="match status" value="1"/>
</dbReference>
<dbReference type="AlphaFoldDB" id="A0A397UQ85"/>
<dbReference type="CDD" id="cd05992">
    <property type="entry name" value="PB1"/>
    <property type="match status" value="1"/>
</dbReference>
<dbReference type="InterPro" id="IPR053793">
    <property type="entry name" value="PB1-like"/>
</dbReference>
<dbReference type="CDD" id="cd17782">
    <property type="entry name" value="CBS_pair_MUG70_2"/>
    <property type="match status" value="1"/>
</dbReference>
<dbReference type="SMART" id="SM00666">
    <property type="entry name" value="PB1"/>
    <property type="match status" value="1"/>
</dbReference>
<dbReference type="STRING" id="44941.A0A397UQ85"/>
<feature type="region of interest" description="Disordered" evidence="3">
    <location>
        <begin position="1"/>
        <end position="33"/>
    </location>
</feature>
<dbReference type="InterPro" id="IPR046342">
    <property type="entry name" value="CBS_dom_sf"/>
</dbReference>
<feature type="domain" description="CBS" evidence="5">
    <location>
        <begin position="317"/>
        <end position="374"/>
    </location>
</feature>
<dbReference type="Gene3D" id="3.10.20.90">
    <property type="entry name" value="Phosphatidylinositol 3-kinase Catalytic Subunit, Chain A, domain 1"/>
    <property type="match status" value="1"/>
</dbReference>
<dbReference type="PROSITE" id="PS51371">
    <property type="entry name" value="CBS"/>
    <property type="match status" value="4"/>
</dbReference>
<evidence type="ECO:0000256" key="2">
    <source>
        <dbReference type="PROSITE-ProRule" id="PRU00703"/>
    </source>
</evidence>
<keyword evidence="8" id="KW-1185">Reference proteome</keyword>
<dbReference type="SUPFAM" id="SSF54631">
    <property type="entry name" value="CBS-domain pair"/>
    <property type="match status" value="2"/>
</dbReference>
<dbReference type="Pfam" id="PF00564">
    <property type="entry name" value="PB1"/>
    <property type="match status" value="1"/>
</dbReference>
<evidence type="ECO:0000313" key="8">
    <source>
        <dbReference type="Proteomes" id="UP000266673"/>
    </source>
</evidence>
<dbReference type="SMART" id="SM00116">
    <property type="entry name" value="CBS"/>
    <property type="match status" value="4"/>
</dbReference>
<keyword evidence="4" id="KW-1133">Transmembrane helix</keyword>
<evidence type="ECO:0008006" key="9">
    <source>
        <dbReference type="Google" id="ProtNLM"/>
    </source>
</evidence>
<dbReference type="Pfam" id="PF00571">
    <property type="entry name" value="CBS"/>
    <property type="match status" value="4"/>
</dbReference>
<dbReference type="InterPro" id="IPR051462">
    <property type="entry name" value="CBS_domain-containing"/>
</dbReference>
<evidence type="ECO:0000256" key="4">
    <source>
        <dbReference type="SAM" id="Phobius"/>
    </source>
</evidence>
<dbReference type="EMBL" id="QKWP01001101">
    <property type="protein sequence ID" value="RIB11731.1"/>
    <property type="molecule type" value="Genomic_DNA"/>
</dbReference>
<feature type="domain" description="CBS" evidence="5">
    <location>
        <begin position="143"/>
        <end position="203"/>
    </location>
</feature>
<dbReference type="InterPro" id="IPR000270">
    <property type="entry name" value="PB1_dom"/>
</dbReference>
<gene>
    <name evidence="7" type="ORF">C2G38_86514</name>
</gene>
<evidence type="ECO:0000313" key="7">
    <source>
        <dbReference type="EMBL" id="RIB11731.1"/>
    </source>
</evidence>
<evidence type="ECO:0000259" key="6">
    <source>
        <dbReference type="PROSITE" id="PS51745"/>
    </source>
</evidence>
<protein>
    <recommendedName>
        <fullName evidence="9">CBS-domain-containing protein</fullName>
    </recommendedName>
</protein>
<keyword evidence="4" id="KW-0812">Transmembrane</keyword>
<dbReference type="OrthoDB" id="418595at2759"/>
<keyword evidence="2" id="KW-0129">CBS domain</keyword>
<feature type="domain" description="CBS" evidence="5">
    <location>
        <begin position="245"/>
        <end position="312"/>
    </location>
</feature>
<evidence type="ECO:0000256" key="1">
    <source>
        <dbReference type="ARBA" id="ARBA00022737"/>
    </source>
</evidence>
<evidence type="ECO:0000259" key="5">
    <source>
        <dbReference type="PROSITE" id="PS51371"/>
    </source>
</evidence>
<dbReference type="Gene3D" id="3.10.580.10">
    <property type="entry name" value="CBS-domain"/>
    <property type="match status" value="2"/>
</dbReference>
<feature type="domain" description="CBS" evidence="5">
    <location>
        <begin position="76"/>
        <end position="135"/>
    </location>
</feature>
<dbReference type="PROSITE" id="PS51745">
    <property type="entry name" value="PB1"/>
    <property type="match status" value="1"/>
</dbReference>
<feature type="transmembrane region" description="Helical" evidence="4">
    <location>
        <begin position="574"/>
        <end position="597"/>
    </location>
</feature>